<protein>
    <submittedName>
        <fullName evidence="1">Uncharacterized protein</fullName>
    </submittedName>
</protein>
<proteinExistence type="predicted"/>
<evidence type="ECO:0000313" key="1">
    <source>
        <dbReference type="EMBL" id="CEK79965.1"/>
    </source>
</evidence>
<dbReference type="EMBL" id="HACG01033100">
    <property type="protein sequence ID" value="CEK79965.1"/>
    <property type="molecule type" value="Transcribed_RNA"/>
</dbReference>
<organism evidence="1">
    <name type="scientific">Arion vulgaris</name>
    <dbReference type="NCBI Taxonomy" id="1028688"/>
    <lineage>
        <taxon>Eukaryota</taxon>
        <taxon>Metazoa</taxon>
        <taxon>Spiralia</taxon>
        <taxon>Lophotrochozoa</taxon>
        <taxon>Mollusca</taxon>
        <taxon>Gastropoda</taxon>
        <taxon>Heterobranchia</taxon>
        <taxon>Euthyneura</taxon>
        <taxon>Panpulmonata</taxon>
        <taxon>Eupulmonata</taxon>
        <taxon>Stylommatophora</taxon>
        <taxon>Helicina</taxon>
        <taxon>Arionoidea</taxon>
        <taxon>Arionidae</taxon>
        <taxon>Arion</taxon>
    </lineage>
</organism>
<dbReference type="InterPro" id="IPR038838">
    <property type="entry name" value="TRIR"/>
</dbReference>
<dbReference type="GO" id="GO:0008409">
    <property type="term" value="F:5'-3' exonuclease activity"/>
    <property type="evidence" value="ECO:0007669"/>
    <property type="project" value="InterPro"/>
</dbReference>
<dbReference type="PANTHER" id="PTHR34753:SF1">
    <property type="entry name" value="TELOMERASE RNA COMPONENT INTERACTING RNASE"/>
    <property type="match status" value="1"/>
</dbReference>
<name>A0A0B7AJ92_9EUPU</name>
<dbReference type="GO" id="GO:0008408">
    <property type="term" value="F:3'-5' exonuclease activity"/>
    <property type="evidence" value="ECO:0007669"/>
    <property type="project" value="InterPro"/>
</dbReference>
<reference evidence="1" key="1">
    <citation type="submission" date="2014-12" db="EMBL/GenBank/DDBJ databases">
        <title>Insight into the proteome of Arion vulgaris.</title>
        <authorList>
            <person name="Aradska J."/>
            <person name="Bulat T."/>
            <person name="Smidak R."/>
            <person name="Sarate P."/>
            <person name="Gangsoo J."/>
            <person name="Sialana F."/>
            <person name="Bilban M."/>
            <person name="Lubec G."/>
        </authorList>
    </citation>
    <scope>NUCLEOTIDE SEQUENCE</scope>
    <source>
        <tissue evidence="1">Skin</tissue>
    </source>
</reference>
<gene>
    <name evidence="1" type="primary">ORF118373</name>
</gene>
<dbReference type="AlphaFoldDB" id="A0A0B7AJ92"/>
<sequence length="70" mass="8101">MKQSGLFLQVGKRRLAKPLKTGMVVKKLQETEEDDASQEKLEAWSRYLQEVQKYKSSNCIDEDSSRPLVK</sequence>
<dbReference type="PANTHER" id="PTHR34753">
    <property type="entry name" value="TELOMERASE RNA COMPONENT INTERACTING RNASE"/>
    <property type="match status" value="1"/>
</dbReference>
<accession>A0A0B7AJ92</accession>